<reference evidence="5 6" key="1">
    <citation type="journal article" date="2019" name="Sci. Rep.">
        <title>Orb-weaving spider Araneus ventricosus genome elucidates the spidroin gene catalogue.</title>
        <authorList>
            <person name="Kono N."/>
            <person name="Nakamura H."/>
            <person name="Ohtoshi R."/>
            <person name="Moran D.A.P."/>
            <person name="Shinohara A."/>
            <person name="Yoshida Y."/>
            <person name="Fujiwara M."/>
            <person name="Mori M."/>
            <person name="Tomita M."/>
            <person name="Arakawa K."/>
        </authorList>
    </citation>
    <scope>NUCLEOTIDE SEQUENCE [LARGE SCALE GENOMIC DNA]</scope>
</reference>
<dbReference type="OrthoDB" id="6435979at2759"/>
<gene>
    <name evidence="5" type="ORF">AVEN_42968_1</name>
</gene>
<name>A0A4Y2AHP3_ARAVE</name>
<evidence type="ECO:0000259" key="4">
    <source>
        <dbReference type="Pfam" id="PF13359"/>
    </source>
</evidence>
<dbReference type="Proteomes" id="UP000499080">
    <property type="component" value="Unassembled WGS sequence"/>
</dbReference>
<dbReference type="Pfam" id="PF13359">
    <property type="entry name" value="DDE_Tnp_4"/>
    <property type="match status" value="1"/>
</dbReference>
<dbReference type="PANTHER" id="PTHR23080:SF144">
    <property type="entry name" value="SPINDLE AND KINETOCHORE ASSOCIATED COMPLEX SUBUNIT 3"/>
    <property type="match status" value="1"/>
</dbReference>
<evidence type="ECO:0000313" key="6">
    <source>
        <dbReference type="Proteomes" id="UP000499080"/>
    </source>
</evidence>
<evidence type="ECO:0000256" key="2">
    <source>
        <dbReference type="ARBA" id="ARBA00022723"/>
    </source>
</evidence>
<proteinExistence type="predicted"/>
<dbReference type="EMBL" id="BGPR01000015">
    <property type="protein sequence ID" value="GBL78484.1"/>
    <property type="molecule type" value="Genomic_DNA"/>
</dbReference>
<comment type="caution">
    <text evidence="5">The sequence shown here is derived from an EMBL/GenBank/DDBJ whole genome shotgun (WGS) entry which is preliminary data.</text>
</comment>
<dbReference type="AlphaFoldDB" id="A0A4Y2AHP3"/>
<dbReference type="GO" id="GO:0046872">
    <property type="term" value="F:metal ion binding"/>
    <property type="evidence" value="ECO:0007669"/>
    <property type="project" value="UniProtKB-KW"/>
</dbReference>
<evidence type="ECO:0000256" key="3">
    <source>
        <dbReference type="SAM" id="MobiDB-lite"/>
    </source>
</evidence>
<feature type="compositionally biased region" description="Acidic residues" evidence="3">
    <location>
        <begin position="12"/>
        <end position="22"/>
    </location>
</feature>
<feature type="domain" description="DDE Tnp4" evidence="4">
    <location>
        <begin position="59"/>
        <end position="139"/>
    </location>
</feature>
<organism evidence="5 6">
    <name type="scientific">Araneus ventricosus</name>
    <name type="common">Orbweaver spider</name>
    <name type="synonym">Epeira ventricosa</name>
    <dbReference type="NCBI Taxonomy" id="182803"/>
    <lineage>
        <taxon>Eukaryota</taxon>
        <taxon>Metazoa</taxon>
        <taxon>Ecdysozoa</taxon>
        <taxon>Arthropoda</taxon>
        <taxon>Chelicerata</taxon>
        <taxon>Arachnida</taxon>
        <taxon>Araneae</taxon>
        <taxon>Araneomorphae</taxon>
        <taxon>Entelegynae</taxon>
        <taxon>Araneoidea</taxon>
        <taxon>Araneidae</taxon>
        <taxon>Araneus</taxon>
    </lineage>
</organism>
<evidence type="ECO:0000256" key="1">
    <source>
        <dbReference type="ARBA" id="ARBA00001968"/>
    </source>
</evidence>
<comment type="cofactor">
    <cofactor evidence="1">
        <name>a divalent metal cation</name>
        <dbReference type="ChEBI" id="CHEBI:60240"/>
    </cofactor>
</comment>
<feature type="compositionally biased region" description="Polar residues" evidence="3">
    <location>
        <begin position="23"/>
        <end position="44"/>
    </location>
</feature>
<evidence type="ECO:0000313" key="5">
    <source>
        <dbReference type="EMBL" id="GBL78484.1"/>
    </source>
</evidence>
<protein>
    <recommendedName>
        <fullName evidence="4">DDE Tnp4 domain-containing protein</fullName>
    </recommendedName>
</protein>
<keyword evidence="2" id="KW-0479">Metal-binding</keyword>
<sequence length="162" mass="17534">MGVSVGTATSPEELEQNVDIENDTSSTDFNATNEAESTDNSSENEAVEPSKYKKHMATEIEKPSDPVSQAFTWSAYYNCNALKYLVSCTPDGLVTLISEGFGGRASDVLIVENSGFMNNLFPGTAVMDDRGFKSISYLLQQKNCNLFRPPPVSAAKKVQTGS</sequence>
<feature type="region of interest" description="Disordered" evidence="3">
    <location>
        <begin position="1"/>
        <end position="51"/>
    </location>
</feature>
<feature type="compositionally biased region" description="Polar residues" evidence="3">
    <location>
        <begin position="1"/>
        <end position="10"/>
    </location>
</feature>
<dbReference type="InterPro" id="IPR027806">
    <property type="entry name" value="HARBI1_dom"/>
</dbReference>
<dbReference type="PANTHER" id="PTHR23080">
    <property type="entry name" value="THAP DOMAIN PROTEIN"/>
    <property type="match status" value="1"/>
</dbReference>
<accession>A0A4Y2AHP3</accession>
<keyword evidence="6" id="KW-1185">Reference proteome</keyword>